<evidence type="ECO:0000256" key="1">
    <source>
        <dbReference type="SAM" id="MobiDB-lite"/>
    </source>
</evidence>
<dbReference type="AlphaFoldDB" id="A0AAV4EN10"/>
<accession>A0AAV4EN10</accession>
<feature type="compositionally biased region" description="Polar residues" evidence="1">
    <location>
        <begin position="8"/>
        <end position="19"/>
    </location>
</feature>
<name>A0AAV4EN10_9GAST</name>
<keyword evidence="3" id="KW-1185">Reference proteome</keyword>
<feature type="region of interest" description="Disordered" evidence="1">
    <location>
        <begin position="80"/>
        <end position="99"/>
    </location>
</feature>
<evidence type="ECO:0000313" key="3">
    <source>
        <dbReference type="Proteomes" id="UP000762676"/>
    </source>
</evidence>
<dbReference type="EMBL" id="BMAT01007340">
    <property type="protein sequence ID" value="GFR62428.1"/>
    <property type="molecule type" value="Genomic_DNA"/>
</dbReference>
<proteinExistence type="predicted"/>
<gene>
    <name evidence="2" type="ORF">ElyMa_003581100</name>
</gene>
<organism evidence="2 3">
    <name type="scientific">Elysia marginata</name>
    <dbReference type="NCBI Taxonomy" id="1093978"/>
    <lineage>
        <taxon>Eukaryota</taxon>
        <taxon>Metazoa</taxon>
        <taxon>Spiralia</taxon>
        <taxon>Lophotrochozoa</taxon>
        <taxon>Mollusca</taxon>
        <taxon>Gastropoda</taxon>
        <taxon>Heterobranchia</taxon>
        <taxon>Euthyneura</taxon>
        <taxon>Panpulmonata</taxon>
        <taxon>Sacoglossa</taxon>
        <taxon>Placobranchoidea</taxon>
        <taxon>Plakobranchidae</taxon>
        <taxon>Elysia</taxon>
    </lineage>
</organism>
<comment type="caution">
    <text evidence="2">The sequence shown here is derived from an EMBL/GenBank/DDBJ whole genome shotgun (WGS) entry which is preliminary data.</text>
</comment>
<reference evidence="2 3" key="1">
    <citation type="journal article" date="2021" name="Elife">
        <title>Chloroplast acquisition without the gene transfer in kleptoplastic sea slugs, Plakobranchus ocellatus.</title>
        <authorList>
            <person name="Maeda T."/>
            <person name="Takahashi S."/>
            <person name="Yoshida T."/>
            <person name="Shimamura S."/>
            <person name="Takaki Y."/>
            <person name="Nagai Y."/>
            <person name="Toyoda A."/>
            <person name="Suzuki Y."/>
            <person name="Arimoto A."/>
            <person name="Ishii H."/>
            <person name="Satoh N."/>
            <person name="Nishiyama T."/>
            <person name="Hasebe M."/>
            <person name="Maruyama T."/>
            <person name="Minagawa J."/>
            <person name="Obokata J."/>
            <person name="Shigenobu S."/>
        </authorList>
    </citation>
    <scope>NUCLEOTIDE SEQUENCE [LARGE SCALE GENOMIC DNA]</scope>
</reference>
<protein>
    <submittedName>
        <fullName evidence="2">Uncharacterized protein</fullName>
    </submittedName>
</protein>
<evidence type="ECO:0000313" key="2">
    <source>
        <dbReference type="EMBL" id="GFR62428.1"/>
    </source>
</evidence>
<sequence>MVRLFYNSTGVHMQNGHSNSLDEETGGDSEQGSPERALGRGLLNLETAVTVEDDPQLGASAAAAAPQTRSLVSRVKAILFGGSGEGDGKEKSSPTNKKGYERFSSQVDLSRNLGLFAGVFAPVALGQFANNLFLRTGKWCDNIESVW</sequence>
<feature type="region of interest" description="Disordered" evidence="1">
    <location>
        <begin position="8"/>
        <end position="38"/>
    </location>
</feature>
<dbReference type="Proteomes" id="UP000762676">
    <property type="component" value="Unassembled WGS sequence"/>
</dbReference>